<dbReference type="PANTHER" id="PTHR30435">
    <property type="entry name" value="FLAGELLAR PROTEIN"/>
    <property type="match status" value="1"/>
</dbReference>
<comment type="function">
    <text evidence="4">A flexible structure which links the flagellar filament to the drive apparatus in the basal body.</text>
</comment>
<dbReference type="Pfam" id="PF06429">
    <property type="entry name" value="Flg_bbr_C"/>
    <property type="match status" value="1"/>
</dbReference>
<gene>
    <name evidence="8" type="primary">flgG</name>
    <name evidence="8" type="ORF">DP120_14175</name>
</gene>
<dbReference type="RefSeq" id="WP_112224321.1">
    <property type="nucleotide sequence ID" value="NZ_CP047673.1"/>
</dbReference>
<dbReference type="AlphaFoldDB" id="A0A365KQU1"/>
<evidence type="ECO:0000256" key="3">
    <source>
        <dbReference type="ARBA" id="ARBA00023143"/>
    </source>
</evidence>
<dbReference type="Proteomes" id="UP000251002">
    <property type="component" value="Unassembled WGS sequence"/>
</dbReference>
<evidence type="ECO:0000256" key="4">
    <source>
        <dbReference type="RuleBase" id="RU362116"/>
    </source>
</evidence>
<proteinExistence type="inferred from homology"/>
<keyword evidence="9" id="KW-1185">Reference proteome</keyword>
<dbReference type="InterPro" id="IPR053967">
    <property type="entry name" value="LlgE_F_G-like_D1"/>
</dbReference>
<evidence type="ECO:0000256" key="2">
    <source>
        <dbReference type="ARBA" id="ARBA00009677"/>
    </source>
</evidence>
<dbReference type="Pfam" id="PF00460">
    <property type="entry name" value="Flg_bb_rod"/>
    <property type="match status" value="1"/>
</dbReference>
<evidence type="ECO:0000259" key="6">
    <source>
        <dbReference type="Pfam" id="PF06429"/>
    </source>
</evidence>
<dbReference type="GO" id="GO:0009425">
    <property type="term" value="C:bacterial-type flagellum basal body"/>
    <property type="evidence" value="ECO:0007669"/>
    <property type="project" value="UniProtKB-SubCell"/>
</dbReference>
<dbReference type="InterPro" id="IPR001444">
    <property type="entry name" value="Flag_bb_rod_N"/>
</dbReference>
<dbReference type="GO" id="GO:0005829">
    <property type="term" value="C:cytosol"/>
    <property type="evidence" value="ECO:0007669"/>
    <property type="project" value="TreeGrafter"/>
</dbReference>
<keyword evidence="8" id="KW-0282">Flagellum</keyword>
<dbReference type="InterPro" id="IPR010930">
    <property type="entry name" value="Flg_bb/hook_C_dom"/>
</dbReference>
<dbReference type="SUPFAM" id="SSF117143">
    <property type="entry name" value="Flagellar hook protein flgE"/>
    <property type="match status" value="1"/>
</dbReference>
<dbReference type="EMBL" id="QLZR01000006">
    <property type="protein sequence ID" value="RAZ75511.1"/>
    <property type="molecule type" value="Genomic_DNA"/>
</dbReference>
<evidence type="ECO:0000313" key="9">
    <source>
        <dbReference type="Proteomes" id="UP000251002"/>
    </source>
</evidence>
<accession>A0A365KQU1</accession>
<dbReference type="Pfam" id="PF22692">
    <property type="entry name" value="LlgE_F_G_D1"/>
    <property type="match status" value="1"/>
</dbReference>
<evidence type="ECO:0000256" key="1">
    <source>
        <dbReference type="ARBA" id="ARBA00004117"/>
    </source>
</evidence>
<dbReference type="PROSITE" id="PS00588">
    <property type="entry name" value="FLAGELLA_BB_ROD"/>
    <property type="match status" value="1"/>
</dbReference>
<name>A0A365KQU1_9BACL</name>
<keyword evidence="8" id="KW-0966">Cell projection</keyword>
<evidence type="ECO:0000313" key="8">
    <source>
        <dbReference type="EMBL" id="RAZ75511.1"/>
    </source>
</evidence>
<comment type="subcellular location">
    <subcellularLocation>
        <location evidence="1 4">Bacterial flagellum basal body</location>
    </subcellularLocation>
</comment>
<evidence type="ECO:0000259" key="5">
    <source>
        <dbReference type="Pfam" id="PF00460"/>
    </source>
</evidence>
<protein>
    <recommendedName>
        <fullName evidence="4">Flagellar hook protein FlgE</fullName>
    </recommendedName>
</protein>
<comment type="similarity">
    <text evidence="2 4">Belongs to the flagella basal body rod proteins family.</text>
</comment>
<dbReference type="NCBIfam" id="TIGR03506">
    <property type="entry name" value="FlgEFG_subfam"/>
    <property type="match status" value="2"/>
</dbReference>
<sequence>MLRSMYAGVSGMKGFQTKLDVIGNNISNVNTIGYKKSTINFQDLLSQNMSGGGANPMQVGLGSSTGAINVNHNAGSSMTTGVGTDLAMMGDGFFIVQDPEAAGQDGQYLTRAGNFTVTEDGRLVTSQGYNVLGFPAAGGAAAPITIDQGTYNSFSVNRTGEVIGKEPNGDETVLFNLAISNPENPTGLNKFGGSLYEMTGLASADGINPQTVAGANTSIASGMLEMSNVDLTEEFTEMIIAQRGFQANSRTITTSDEILQEVVNLKR</sequence>
<keyword evidence="3 4" id="KW-0975">Bacterial flagellum</keyword>
<comment type="caution">
    <text evidence="8">The sequence shown here is derived from an EMBL/GenBank/DDBJ whole genome shotgun (WGS) entry which is preliminary data.</text>
</comment>
<dbReference type="GO" id="GO:0009424">
    <property type="term" value="C:bacterial-type flagellum hook"/>
    <property type="evidence" value="ECO:0007669"/>
    <property type="project" value="TreeGrafter"/>
</dbReference>
<evidence type="ECO:0000259" key="7">
    <source>
        <dbReference type="Pfam" id="PF22692"/>
    </source>
</evidence>
<dbReference type="GO" id="GO:0071978">
    <property type="term" value="P:bacterial-type flagellum-dependent swarming motility"/>
    <property type="evidence" value="ECO:0007669"/>
    <property type="project" value="TreeGrafter"/>
</dbReference>
<feature type="domain" description="Flagellar hook protein FlgE/F/G-like D1" evidence="7">
    <location>
        <begin position="87"/>
        <end position="162"/>
    </location>
</feature>
<dbReference type="InterPro" id="IPR019776">
    <property type="entry name" value="Flagellar_basal_body_rod_CS"/>
</dbReference>
<dbReference type="InterPro" id="IPR020013">
    <property type="entry name" value="Flagellar_FlgE/F/G"/>
</dbReference>
<organism evidence="8 9">
    <name type="scientific">Planococcus halotolerans</name>
    <dbReference type="NCBI Taxonomy" id="2233542"/>
    <lineage>
        <taxon>Bacteria</taxon>
        <taxon>Bacillati</taxon>
        <taxon>Bacillota</taxon>
        <taxon>Bacilli</taxon>
        <taxon>Bacillales</taxon>
        <taxon>Caryophanaceae</taxon>
        <taxon>Planococcus</taxon>
    </lineage>
</organism>
<dbReference type="PANTHER" id="PTHR30435:SF1">
    <property type="entry name" value="FLAGELLAR HOOK PROTEIN FLGE"/>
    <property type="match status" value="1"/>
</dbReference>
<reference evidence="8 9" key="1">
    <citation type="submission" date="2018-06" db="EMBL/GenBank/DDBJ databases">
        <title>The draft genome sequences of strains SCU63 and S1.</title>
        <authorList>
            <person name="Gan L."/>
        </authorList>
    </citation>
    <scope>NUCLEOTIDE SEQUENCE [LARGE SCALE GENOMIC DNA]</scope>
    <source>
        <strain evidence="8 9">SCU63</strain>
    </source>
</reference>
<dbReference type="InterPro" id="IPR037925">
    <property type="entry name" value="FlgE/F/G-like"/>
</dbReference>
<feature type="domain" description="Flagellar basal-body/hook protein C-terminal" evidence="6">
    <location>
        <begin position="221"/>
        <end position="265"/>
    </location>
</feature>
<keyword evidence="8" id="KW-0969">Cilium</keyword>
<feature type="domain" description="Flagellar basal body rod protein N-terminal" evidence="5">
    <location>
        <begin position="5"/>
        <end position="35"/>
    </location>
</feature>